<dbReference type="PANTHER" id="PTHR11188:SF17">
    <property type="entry name" value="FI21816P1"/>
    <property type="match status" value="1"/>
</dbReference>
<reference evidence="3 4" key="1">
    <citation type="journal article" date="2018" name="Mol. Biol. Evol.">
        <title>Broad Genomic Sampling Reveals a Smut Pathogenic Ancestry of the Fungal Clade Ustilaginomycotina.</title>
        <authorList>
            <person name="Kijpornyongpan T."/>
            <person name="Mondo S.J."/>
            <person name="Barry K."/>
            <person name="Sandor L."/>
            <person name="Lee J."/>
            <person name="Lipzen A."/>
            <person name="Pangilinan J."/>
            <person name="LaButti K."/>
            <person name="Hainaut M."/>
            <person name="Henrissat B."/>
            <person name="Grigoriev I.V."/>
            <person name="Spatafora J.W."/>
            <person name="Aime M.C."/>
        </authorList>
    </citation>
    <scope>NUCLEOTIDE SEQUENCE [LARGE SCALE GENOMIC DNA]</scope>
    <source>
        <strain evidence="3 4">MCA 4718</strain>
    </source>
</reference>
<dbReference type="Pfam" id="PF02752">
    <property type="entry name" value="Arrestin_C"/>
    <property type="match status" value="1"/>
</dbReference>
<dbReference type="EMBL" id="KZ819329">
    <property type="protein sequence ID" value="PWN19970.1"/>
    <property type="molecule type" value="Genomic_DNA"/>
</dbReference>
<dbReference type="InterPro" id="IPR011022">
    <property type="entry name" value="Arrestin_C-like"/>
</dbReference>
<dbReference type="GO" id="GO:0005886">
    <property type="term" value="C:plasma membrane"/>
    <property type="evidence" value="ECO:0007669"/>
    <property type="project" value="TreeGrafter"/>
</dbReference>
<feature type="compositionally biased region" description="Polar residues" evidence="1">
    <location>
        <begin position="306"/>
        <end position="321"/>
    </location>
</feature>
<evidence type="ECO:0000313" key="3">
    <source>
        <dbReference type="EMBL" id="PWN19970.1"/>
    </source>
</evidence>
<feature type="region of interest" description="Disordered" evidence="1">
    <location>
        <begin position="977"/>
        <end position="997"/>
    </location>
</feature>
<proteinExistence type="predicted"/>
<feature type="region of interest" description="Disordered" evidence="1">
    <location>
        <begin position="514"/>
        <end position="541"/>
    </location>
</feature>
<feature type="region of interest" description="Disordered" evidence="1">
    <location>
        <begin position="1173"/>
        <end position="1206"/>
    </location>
</feature>
<feature type="region of interest" description="Disordered" evidence="1">
    <location>
        <begin position="1565"/>
        <end position="1588"/>
    </location>
</feature>
<dbReference type="GO" id="GO:0031625">
    <property type="term" value="F:ubiquitin protein ligase binding"/>
    <property type="evidence" value="ECO:0007669"/>
    <property type="project" value="TreeGrafter"/>
</dbReference>
<feature type="region of interest" description="Disordered" evidence="1">
    <location>
        <begin position="1621"/>
        <end position="1641"/>
    </location>
</feature>
<dbReference type="GeneID" id="37016740"/>
<name>A0A316U469_9BASI</name>
<feature type="compositionally biased region" description="Low complexity" evidence="1">
    <location>
        <begin position="233"/>
        <end position="247"/>
    </location>
</feature>
<dbReference type="SMART" id="SM01017">
    <property type="entry name" value="Arrestin_C"/>
    <property type="match status" value="1"/>
</dbReference>
<evidence type="ECO:0000256" key="1">
    <source>
        <dbReference type="SAM" id="MobiDB-lite"/>
    </source>
</evidence>
<dbReference type="SUPFAM" id="SSF81296">
    <property type="entry name" value="E set domains"/>
    <property type="match status" value="1"/>
</dbReference>
<feature type="region of interest" description="Disordered" evidence="1">
    <location>
        <begin position="1076"/>
        <end position="1116"/>
    </location>
</feature>
<accession>A0A316U469</accession>
<feature type="compositionally biased region" description="Acidic residues" evidence="1">
    <location>
        <begin position="1137"/>
        <end position="1150"/>
    </location>
</feature>
<dbReference type="Proteomes" id="UP000245942">
    <property type="component" value="Unassembled WGS sequence"/>
</dbReference>
<feature type="region of interest" description="Disordered" evidence="1">
    <location>
        <begin position="1"/>
        <end position="367"/>
    </location>
</feature>
<feature type="compositionally biased region" description="Basic and acidic residues" evidence="1">
    <location>
        <begin position="1173"/>
        <end position="1184"/>
    </location>
</feature>
<feature type="compositionally biased region" description="Polar residues" evidence="1">
    <location>
        <begin position="186"/>
        <end position="196"/>
    </location>
</feature>
<keyword evidence="4" id="KW-1185">Reference proteome</keyword>
<dbReference type="GO" id="GO:0070086">
    <property type="term" value="P:ubiquitin-dependent endocytosis"/>
    <property type="evidence" value="ECO:0007669"/>
    <property type="project" value="TreeGrafter"/>
</dbReference>
<feature type="compositionally biased region" description="Polar residues" evidence="1">
    <location>
        <begin position="28"/>
        <end position="40"/>
    </location>
</feature>
<feature type="compositionally biased region" description="Polar residues" evidence="1">
    <location>
        <begin position="112"/>
        <end position="128"/>
    </location>
</feature>
<dbReference type="InterPro" id="IPR050357">
    <property type="entry name" value="Arrestin_domain-protein"/>
</dbReference>
<dbReference type="STRING" id="1684307.A0A316U469"/>
<feature type="region of interest" description="Disordered" evidence="1">
    <location>
        <begin position="1137"/>
        <end position="1157"/>
    </location>
</feature>
<feature type="compositionally biased region" description="Low complexity" evidence="1">
    <location>
        <begin position="1084"/>
        <end position="1103"/>
    </location>
</feature>
<sequence>MMTGLGIDFGPPEEQVQRPVQHRPALPQMNSAPSAPTSSRKPVPLPHNLPKRHTATGSQGQSSNAQLPTPRRRVRIASGQPGVMGLGITQAPEHLEEDGHYDFSSPEAGYTGRSSFSGATARSSTGTYYNGYDSSVPSPPSDYGASPSSETSPADLYPTAAQRSRMLRKRASQPALGYNEAESPVHTMSKSVSTHDLGTAAAAVTTRPGKAVEPLSHRKTQSVGANTFAKQKAPSALAASISAPSSPRQSDKKAQSAGSASPSKIKLALLEPEAPLTPREDGMVSDGFGGYKRPDAPSGGSSSSSTETVTSPEAENDASQQLRDEPSPSDVSQMPASQSRRALPQVPTTAPLQFRPRGERTKTEPPTVVQAIAAERRSIPSARSQSFDGHMHQSAQQADVAEARPALYDTRSSFCVGEIISPSNVYVNGAVEDWQPEEQAEESFGQTDYGHFDPRFVQQPYESFDAVETRPARQARTYSETPAASLDPQVESYSDVDPVMADRGTNVQFIASSSEAMPMPSNAPRKPLPSPTSDLDSRAASPIKGSHLMGAIQAAPEASSPEQKKSRVDIDLLLESELVVEGGNLRGRLMVNIGKDKKGRGELLLAYPKVRVVGFEELLDDETRHIFYHHSTIVDGDTQPGGSQPYVLHGSPCLSSPGFEGHEPLPCFASQPDEEGYSVGREGSHSIPFSLEMPIGKGAKGSYRGKKALVRYIVIGSVKLKSSDGSNRSIAHFYRHVDLLPYINPAVVLASAPRPIQATTERNRISLTASLHRPTWVAGQRVYVNVAVRNDTSRRIKNVTLSLVRTVTIYQPRPELRAHGSTTEGFDPEACEAIVSRKRVAEEVLGVAQDASPDGSASQSWWTGVQPNSHLEFAHHLNIPVEALSIARSRHVEISYEARVSVGSSSHADVIIDLPLRVVNFTSLDPPPLKSISGKSLSSISVARSWFASSPLSNRGAMSPDEAPMIQKVRAAEALRSPGQVQIGQGQPHLPSGPPNRLLALSQRAAERNGHLQPNGHLQAPEASGGRSIQHQKSLDFINHAIKSATARKNSSQQTSTENLPLGLGIDIDAANSLQRDLDEDRTPTSTTSSTFTTSQASFATANSRRRSSGHRHYENIDVPAPSFGFPFLQLPVVSVDDGDAFDSDDEGEDAGNRTLGLNQDSVDEVDMVVESTHRRDQSERFNADEEESFDPDVSVETVRDGDDSQDAVVGYTGRNETVSQHGCPAIKVESPERSILGQDRGQAVGRRVLHPTLATLPLTTSSAVATLKKSSGNLRARVAVTPAEKRAAVVVEPAAAASSPTAKVLPLSRDHTSPTKAALKTKSSFTFATSDAPLRQNKGPRPISASLKDAPRAKAAAAQFADAVSEESPRDARTVKSPTKARPTSKQPPLVNVPAPVAAPTVKTSSRLSPRKSVAVSRELSSSSESDSAQEALTPEALHAEADMGAADDYFTISKQSHTQKSVASAALLAQCTPPRVRREATAEPAIATRVSPATPTRTMRHSASVASFTLEKERLTRGHSSQNLRAAAAAAAGGAGTAVVPSVRNKIAQLESRQQALRQFIKPASADSTPVKGESGTGSAALAPRRGSALLVPASESRLTARSRGSNSSLRASFSAATGLSASSPSSSPTAHATSAGSSGRLIKRVSALSLLQSSEADLDLAQDNDDEDDEIGGQWLGRRGSMDSLASFKAPMLRGLGA</sequence>
<feature type="region of interest" description="Disordered" evidence="1">
    <location>
        <begin position="1011"/>
        <end position="1030"/>
    </location>
</feature>
<feature type="compositionally biased region" description="Polar residues" evidence="1">
    <location>
        <begin position="329"/>
        <end position="351"/>
    </location>
</feature>
<feature type="region of interest" description="Disordered" evidence="1">
    <location>
        <begin position="463"/>
        <end position="490"/>
    </location>
</feature>
<feature type="region of interest" description="Disordered" evidence="1">
    <location>
        <begin position="1297"/>
        <end position="1433"/>
    </location>
</feature>
<dbReference type="OrthoDB" id="298939at2759"/>
<feature type="compositionally biased region" description="Low complexity" evidence="1">
    <location>
        <begin position="1346"/>
        <end position="1364"/>
    </location>
</feature>
<gene>
    <name evidence="3" type="ORF">BCV69DRAFT_313177</name>
</gene>
<dbReference type="InterPro" id="IPR014752">
    <property type="entry name" value="Arrestin-like_C"/>
</dbReference>
<dbReference type="InterPro" id="IPR014756">
    <property type="entry name" value="Ig_E-set"/>
</dbReference>
<feature type="domain" description="Arrestin C-terminal-like" evidence="2">
    <location>
        <begin position="761"/>
        <end position="921"/>
    </location>
</feature>
<feature type="compositionally biased region" description="Low complexity" evidence="1">
    <location>
        <begin position="1414"/>
        <end position="1433"/>
    </location>
</feature>
<dbReference type="GO" id="GO:0030674">
    <property type="term" value="F:protein-macromolecule adaptor activity"/>
    <property type="evidence" value="ECO:0007669"/>
    <property type="project" value="TreeGrafter"/>
</dbReference>
<evidence type="ECO:0000259" key="2">
    <source>
        <dbReference type="SMART" id="SM01017"/>
    </source>
</evidence>
<dbReference type="PANTHER" id="PTHR11188">
    <property type="entry name" value="ARRESTIN DOMAIN CONTAINING PROTEIN"/>
    <property type="match status" value="1"/>
</dbReference>
<evidence type="ECO:0000313" key="4">
    <source>
        <dbReference type="Proteomes" id="UP000245942"/>
    </source>
</evidence>
<feature type="compositionally biased region" description="Low complexity" evidence="1">
    <location>
        <begin position="1389"/>
        <end position="1401"/>
    </location>
</feature>
<protein>
    <recommendedName>
        <fullName evidence="2">Arrestin C-terminal-like domain-containing protein</fullName>
    </recommendedName>
</protein>
<dbReference type="Gene3D" id="2.60.40.640">
    <property type="match status" value="1"/>
</dbReference>
<feature type="compositionally biased region" description="Low complexity" evidence="1">
    <location>
        <begin position="267"/>
        <end position="276"/>
    </location>
</feature>
<dbReference type="RefSeq" id="XP_025347130.1">
    <property type="nucleotide sequence ID" value="XM_025495006.1"/>
</dbReference>
<organism evidence="3 4">
    <name type="scientific">Pseudomicrostroma glucosiphilum</name>
    <dbReference type="NCBI Taxonomy" id="1684307"/>
    <lineage>
        <taxon>Eukaryota</taxon>
        <taxon>Fungi</taxon>
        <taxon>Dikarya</taxon>
        <taxon>Basidiomycota</taxon>
        <taxon>Ustilaginomycotina</taxon>
        <taxon>Exobasidiomycetes</taxon>
        <taxon>Microstromatales</taxon>
        <taxon>Microstromatales incertae sedis</taxon>
        <taxon>Pseudomicrostroma</taxon>
    </lineage>
</organism>
<feature type="compositionally biased region" description="Polar residues" evidence="1">
    <location>
        <begin position="55"/>
        <end position="67"/>
    </location>
</feature>
<dbReference type="GO" id="GO:0005829">
    <property type="term" value="C:cytosol"/>
    <property type="evidence" value="ECO:0007669"/>
    <property type="project" value="TreeGrafter"/>
</dbReference>